<dbReference type="Proteomes" id="UP000827889">
    <property type="component" value="Chromosome 8"/>
</dbReference>
<evidence type="ECO:0000313" key="9">
    <source>
        <dbReference type="RefSeq" id="XP_030524380.1"/>
    </source>
</evidence>
<dbReference type="PANTHER" id="PTHR31221">
    <property type="entry name" value="WRKY TRANSCRIPTION FACTOR PROTEIN 1-RELATED"/>
    <property type="match status" value="1"/>
</dbReference>
<keyword evidence="8" id="KW-1185">Reference proteome</keyword>
<protein>
    <submittedName>
        <fullName evidence="9">Probable WRKY transcription factor 33</fullName>
    </submittedName>
</protein>
<keyword evidence="2" id="KW-0805">Transcription regulation</keyword>
<evidence type="ECO:0000256" key="1">
    <source>
        <dbReference type="ARBA" id="ARBA00004123"/>
    </source>
</evidence>
<feature type="compositionally biased region" description="Basic and acidic residues" evidence="6">
    <location>
        <begin position="49"/>
        <end position="59"/>
    </location>
</feature>
<keyword evidence="5" id="KW-0539">Nucleus</keyword>
<dbReference type="PANTHER" id="PTHR31221:SF261">
    <property type="entry name" value="OS03G0657400 PROTEIN"/>
    <property type="match status" value="1"/>
</dbReference>
<sequence length="164" mass="18757">MWKKTHERVSACVRARCFHGVFHILAMYFLRTPKPEKPSQGKLSRSKSAKKDMDREAGNRLELPQDGYEWRKYGQKFIKNIGKFRSYFKCQRAGCDAKKRAEWSETEPGDLRVVYEGVHNHGSSSQDQSGSSQSGASSTRSNQYNLLNQMFGDNPPSDSKRSND</sequence>
<feature type="compositionally biased region" description="Polar residues" evidence="6">
    <location>
        <begin position="139"/>
        <end position="148"/>
    </location>
</feature>
<dbReference type="KEGG" id="rarg:115736691"/>
<reference evidence="9" key="1">
    <citation type="submission" date="2025-08" db="UniProtKB">
        <authorList>
            <consortium name="RefSeq"/>
        </authorList>
    </citation>
    <scope>IDENTIFICATION</scope>
    <source>
        <tissue evidence="9">Leaf</tissue>
    </source>
</reference>
<proteinExistence type="predicted"/>
<dbReference type="GeneID" id="115736691"/>
<evidence type="ECO:0000313" key="8">
    <source>
        <dbReference type="Proteomes" id="UP000827889"/>
    </source>
</evidence>
<dbReference type="SMART" id="SM00774">
    <property type="entry name" value="WRKY"/>
    <property type="match status" value="1"/>
</dbReference>
<feature type="compositionally biased region" description="Low complexity" evidence="6">
    <location>
        <begin position="122"/>
        <end position="138"/>
    </location>
</feature>
<evidence type="ECO:0000256" key="5">
    <source>
        <dbReference type="ARBA" id="ARBA00023242"/>
    </source>
</evidence>
<feature type="region of interest" description="Disordered" evidence="6">
    <location>
        <begin position="36"/>
        <end position="65"/>
    </location>
</feature>
<dbReference type="Pfam" id="PF03106">
    <property type="entry name" value="WRKY"/>
    <property type="match status" value="1"/>
</dbReference>
<dbReference type="GO" id="GO:0005634">
    <property type="term" value="C:nucleus"/>
    <property type="evidence" value="ECO:0007669"/>
    <property type="project" value="UniProtKB-SubCell"/>
</dbReference>
<keyword evidence="4" id="KW-0804">Transcription</keyword>
<comment type="subcellular location">
    <subcellularLocation>
        <location evidence="1">Nucleus</location>
    </subcellularLocation>
</comment>
<dbReference type="GO" id="GO:0043565">
    <property type="term" value="F:sequence-specific DNA binding"/>
    <property type="evidence" value="ECO:0007669"/>
    <property type="project" value="InterPro"/>
</dbReference>
<keyword evidence="3" id="KW-0238">DNA-binding</keyword>
<accession>A0A8B8NPD8</accession>
<evidence type="ECO:0000259" key="7">
    <source>
        <dbReference type="PROSITE" id="PS50811"/>
    </source>
</evidence>
<dbReference type="AlphaFoldDB" id="A0A8B8NPD8"/>
<gene>
    <name evidence="9" type="primary">LOC115736691</name>
</gene>
<dbReference type="InterPro" id="IPR036576">
    <property type="entry name" value="WRKY_dom_sf"/>
</dbReference>
<dbReference type="InterPro" id="IPR003657">
    <property type="entry name" value="WRKY_dom"/>
</dbReference>
<dbReference type="RefSeq" id="XP_030524380.1">
    <property type="nucleotide sequence ID" value="XM_030668520.2"/>
</dbReference>
<evidence type="ECO:0000256" key="6">
    <source>
        <dbReference type="SAM" id="MobiDB-lite"/>
    </source>
</evidence>
<evidence type="ECO:0000256" key="3">
    <source>
        <dbReference type="ARBA" id="ARBA00023125"/>
    </source>
</evidence>
<feature type="domain" description="WRKY" evidence="7">
    <location>
        <begin position="59"/>
        <end position="124"/>
    </location>
</feature>
<dbReference type="OrthoDB" id="2020099at2759"/>
<dbReference type="PROSITE" id="PS50811">
    <property type="entry name" value="WRKY"/>
    <property type="match status" value="1"/>
</dbReference>
<organism evidence="8 9">
    <name type="scientific">Rhodamnia argentea</name>
    <dbReference type="NCBI Taxonomy" id="178133"/>
    <lineage>
        <taxon>Eukaryota</taxon>
        <taxon>Viridiplantae</taxon>
        <taxon>Streptophyta</taxon>
        <taxon>Embryophyta</taxon>
        <taxon>Tracheophyta</taxon>
        <taxon>Spermatophyta</taxon>
        <taxon>Magnoliopsida</taxon>
        <taxon>eudicotyledons</taxon>
        <taxon>Gunneridae</taxon>
        <taxon>Pentapetalae</taxon>
        <taxon>rosids</taxon>
        <taxon>malvids</taxon>
        <taxon>Myrtales</taxon>
        <taxon>Myrtaceae</taxon>
        <taxon>Myrtoideae</taxon>
        <taxon>Myrteae</taxon>
        <taxon>Australasian group</taxon>
        <taxon>Rhodamnia</taxon>
    </lineage>
</organism>
<name>A0A8B8NPD8_9MYRT</name>
<dbReference type="GO" id="GO:0003700">
    <property type="term" value="F:DNA-binding transcription factor activity"/>
    <property type="evidence" value="ECO:0007669"/>
    <property type="project" value="InterPro"/>
</dbReference>
<evidence type="ECO:0000256" key="2">
    <source>
        <dbReference type="ARBA" id="ARBA00023015"/>
    </source>
</evidence>
<evidence type="ECO:0000256" key="4">
    <source>
        <dbReference type="ARBA" id="ARBA00023163"/>
    </source>
</evidence>
<feature type="region of interest" description="Disordered" evidence="6">
    <location>
        <begin position="116"/>
        <end position="164"/>
    </location>
</feature>
<dbReference type="InterPro" id="IPR044810">
    <property type="entry name" value="WRKY_plant"/>
</dbReference>
<dbReference type="Gene3D" id="2.20.25.80">
    <property type="entry name" value="WRKY domain"/>
    <property type="match status" value="1"/>
</dbReference>
<dbReference type="SUPFAM" id="SSF118290">
    <property type="entry name" value="WRKY DNA-binding domain"/>
    <property type="match status" value="1"/>
</dbReference>